<dbReference type="SUPFAM" id="SSF88723">
    <property type="entry name" value="PIN domain-like"/>
    <property type="match status" value="1"/>
</dbReference>
<dbReference type="InterPro" id="IPR002716">
    <property type="entry name" value="PIN_dom"/>
</dbReference>
<feature type="domain" description="PIN" evidence="1">
    <location>
        <begin position="4"/>
        <end position="129"/>
    </location>
</feature>
<dbReference type="InterPro" id="IPR029060">
    <property type="entry name" value="PIN-like_dom_sf"/>
</dbReference>
<reference evidence="2 3" key="1">
    <citation type="submission" date="2021-06" db="EMBL/GenBank/DDBJ databases">
        <title>New haloarchaea isolates fom saline soil.</title>
        <authorList>
            <person name="Duran-Viseras A."/>
            <person name="Sanchez-Porro C.S."/>
            <person name="Ventosa A."/>
        </authorList>
    </citation>
    <scope>NUCLEOTIDE SEQUENCE [LARGE SCALE GENOMIC DNA]</scope>
    <source>
        <strain evidence="2 3">JCM 183640</strain>
    </source>
</reference>
<dbReference type="OrthoDB" id="41298at2157"/>
<dbReference type="Proteomes" id="UP000766550">
    <property type="component" value="Unassembled WGS sequence"/>
</dbReference>
<evidence type="ECO:0000313" key="3">
    <source>
        <dbReference type="Proteomes" id="UP000766550"/>
    </source>
</evidence>
<evidence type="ECO:0000259" key="1">
    <source>
        <dbReference type="Pfam" id="PF01850"/>
    </source>
</evidence>
<name>A0A8J8C5F4_9EURY</name>
<dbReference type="AlphaFoldDB" id="A0A8J8C5F4"/>
<gene>
    <name evidence="2" type="ORF">KTS45_18810</name>
</gene>
<keyword evidence="3" id="KW-1185">Reference proteome</keyword>
<dbReference type="Gene3D" id="3.40.50.1010">
    <property type="entry name" value="5'-nuclease"/>
    <property type="match status" value="1"/>
</dbReference>
<dbReference type="EMBL" id="JAHQXF010000004">
    <property type="protein sequence ID" value="MBV0926262.1"/>
    <property type="molecule type" value="Genomic_DNA"/>
</dbReference>
<dbReference type="InterPro" id="IPR039018">
    <property type="entry name" value="VapC20-like"/>
</dbReference>
<sequence length="143" mass="15742">MAVVVVDANILIAARLTRDQNHERGAAIAQAIDQGTLPTAYVLSDVLEETLNYLQARAGHDIATETLDALIESSGFSLQQTPKVDFDAGRSLFRRYESLSLTDAIIVAAMQREEIDYLYSFDDGFDSVAAITRLTTPDNPFEE</sequence>
<dbReference type="RefSeq" id="WP_162319376.1">
    <property type="nucleotide sequence ID" value="NZ_JAHQXF010000004.1"/>
</dbReference>
<dbReference type="GO" id="GO:0004521">
    <property type="term" value="F:RNA endonuclease activity"/>
    <property type="evidence" value="ECO:0007669"/>
    <property type="project" value="InterPro"/>
</dbReference>
<organism evidence="2 3">
    <name type="scientific">Haloarcula limicola</name>
    <dbReference type="NCBI Taxonomy" id="1429915"/>
    <lineage>
        <taxon>Archaea</taxon>
        <taxon>Methanobacteriati</taxon>
        <taxon>Methanobacteriota</taxon>
        <taxon>Stenosarchaea group</taxon>
        <taxon>Halobacteria</taxon>
        <taxon>Halobacteriales</taxon>
        <taxon>Haloarculaceae</taxon>
        <taxon>Haloarcula</taxon>
    </lineage>
</organism>
<evidence type="ECO:0000313" key="2">
    <source>
        <dbReference type="EMBL" id="MBV0926262.1"/>
    </source>
</evidence>
<protein>
    <submittedName>
        <fullName evidence="2">PIN domain-containing protein</fullName>
    </submittedName>
</protein>
<proteinExistence type="predicted"/>
<comment type="caution">
    <text evidence="2">The sequence shown here is derived from an EMBL/GenBank/DDBJ whole genome shotgun (WGS) entry which is preliminary data.</text>
</comment>
<accession>A0A8J8C5F4</accession>
<dbReference type="Pfam" id="PF01850">
    <property type="entry name" value="PIN"/>
    <property type="match status" value="1"/>
</dbReference>
<dbReference type="PANTHER" id="PTHR42188">
    <property type="entry name" value="23S RRNA-SPECIFIC ENDONUCLEASE VAPC20"/>
    <property type="match status" value="1"/>
</dbReference>
<dbReference type="GO" id="GO:0016075">
    <property type="term" value="P:rRNA catabolic process"/>
    <property type="evidence" value="ECO:0007669"/>
    <property type="project" value="TreeGrafter"/>
</dbReference>
<dbReference type="PANTHER" id="PTHR42188:SF1">
    <property type="entry name" value="23S RRNA-SPECIFIC ENDONUCLEASE VAPC20"/>
    <property type="match status" value="1"/>
</dbReference>